<keyword evidence="1" id="KW-0732">Signal</keyword>
<comment type="caution">
    <text evidence="2">The sequence shown here is derived from an EMBL/GenBank/DDBJ whole genome shotgun (WGS) entry which is preliminary data.</text>
</comment>
<protein>
    <submittedName>
        <fullName evidence="2">Uncharacterized protein</fullName>
    </submittedName>
</protein>
<feature type="signal peptide" evidence="1">
    <location>
        <begin position="1"/>
        <end position="16"/>
    </location>
</feature>
<keyword evidence="3" id="KW-1185">Reference proteome</keyword>
<sequence length="124" mass="13721">MRPWTFLITMLVAASAAPTSDDDCAKGREICDAALSYPECSPSYVETMKAYSPPSRPPAPWCLVIARDGLMDVTGVLKRAVFSSLLTRWRIAGRIRSELAGIFFFFFSGGRDVRGWFCGVMTNL</sequence>
<dbReference type="InParanoid" id="A0A5J5F8G3"/>
<dbReference type="AlphaFoldDB" id="A0A5J5F8G3"/>
<name>A0A5J5F8G3_9PEZI</name>
<gene>
    <name evidence="2" type="ORF">FN846DRAFT_929598</name>
</gene>
<reference evidence="2 3" key="1">
    <citation type="submission" date="2019-09" db="EMBL/GenBank/DDBJ databases">
        <title>Draft genome of the ectomycorrhizal ascomycete Sphaerosporella brunnea.</title>
        <authorList>
            <consortium name="DOE Joint Genome Institute"/>
            <person name="Benucci G.M."/>
            <person name="Marozzi G."/>
            <person name="Antonielli L."/>
            <person name="Sanchez S."/>
            <person name="Marco P."/>
            <person name="Wang X."/>
            <person name="Falini L.B."/>
            <person name="Barry K."/>
            <person name="Haridas S."/>
            <person name="Lipzen A."/>
            <person name="Labutti K."/>
            <person name="Grigoriev I.V."/>
            <person name="Murat C."/>
            <person name="Martin F."/>
            <person name="Albertini E."/>
            <person name="Donnini D."/>
            <person name="Bonito G."/>
        </authorList>
    </citation>
    <scope>NUCLEOTIDE SEQUENCE [LARGE SCALE GENOMIC DNA]</scope>
    <source>
        <strain evidence="2 3">Sb_GMNB300</strain>
    </source>
</reference>
<evidence type="ECO:0000313" key="3">
    <source>
        <dbReference type="Proteomes" id="UP000326924"/>
    </source>
</evidence>
<proteinExistence type="predicted"/>
<feature type="chain" id="PRO_5023936714" evidence="1">
    <location>
        <begin position="17"/>
        <end position="124"/>
    </location>
</feature>
<accession>A0A5J5F8G3</accession>
<organism evidence="2 3">
    <name type="scientific">Sphaerosporella brunnea</name>
    <dbReference type="NCBI Taxonomy" id="1250544"/>
    <lineage>
        <taxon>Eukaryota</taxon>
        <taxon>Fungi</taxon>
        <taxon>Dikarya</taxon>
        <taxon>Ascomycota</taxon>
        <taxon>Pezizomycotina</taxon>
        <taxon>Pezizomycetes</taxon>
        <taxon>Pezizales</taxon>
        <taxon>Pyronemataceae</taxon>
        <taxon>Sphaerosporella</taxon>
    </lineage>
</organism>
<dbReference type="Proteomes" id="UP000326924">
    <property type="component" value="Unassembled WGS sequence"/>
</dbReference>
<evidence type="ECO:0000256" key="1">
    <source>
        <dbReference type="SAM" id="SignalP"/>
    </source>
</evidence>
<dbReference type="EMBL" id="VXIS01000015">
    <property type="protein sequence ID" value="KAA8913357.1"/>
    <property type="molecule type" value="Genomic_DNA"/>
</dbReference>
<evidence type="ECO:0000313" key="2">
    <source>
        <dbReference type="EMBL" id="KAA8913357.1"/>
    </source>
</evidence>